<dbReference type="PANTHER" id="PTHR46890">
    <property type="entry name" value="NON-LTR RETROLELEMENT REVERSE TRANSCRIPTASE-LIKE PROTEIN-RELATED"/>
    <property type="match status" value="1"/>
</dbReference>
<dbReference type="Gene3D" id="3.60.10.10">
    <property type="entry name" value="Endonuclease/exonuclease/phosphatase"/>
    <property type="match status" value="1"/>
</dbReference>
<gene>
    <name evidence="2" type="ORF">Tci_644917</name>
</gene>
<feature type="transmembrane region" description="Helical" evidence="1">
    <location>
        <begin position="378"/>
        <end position="400"/>
    </location>
</feature>
<name>A0A699K3M6_TANCI</name>
<evidence type="ECO:0000313" key="2">
    <source>
        <dbReference type="EMBL" id="GFA72945.1"/>
    </source>
</evidence>
<dbReference type="SUPFAM" id="SSF56219">
    <property type="entry name" value="DNase I-like"/>
    <property type="match status" value="1"/>
</dbReference>
<reference evidence="2" key="1">
    <citation type="journal article" date="2019" name="Sci. Rep.">
        <title>Draft genome of Tanacetum cinerariifolium, the natural source of mosquito coil.</title>
        <authorList>
            <person name="Yamashiro T."/>
            <person name="Shiraishi A."/>
            <person name="Satake H."/>
            <person name="Nakayama K."/>
        </authorList>
    </citation>
    <scope>NUCLEOTIDE SEQUENCE</scope>
</reference>
<dbReference type="InterPro" id="IPR052343">
    <property type="entry name" value="Retrotransposon-Effector_Assoc"/>
</dbReference>
<keyword evidence="2" id="KW-0548">Nucleotidyltransferase</keyword>
<keyword evidence="1" id="KW-1133">Transmembrane helix</keyword>
<keyword evidence="2" id="KW-0695">RNA-directed DNA polymerase</keyword>
<organism evidence="2">
    <name type="scientific">Tanacetum cinerariifolium</name>
    <name type="common">Dalmatian daisy</name>
    <name type="synonym">Chrysanthemum cinerariifolium</name>
    <dbReference type="NCBI Taxonomy" id="118510"/>
    <lineage>
        <taxon>Eukaryota</taxon>
        <taxon>Viridiplantae</taxon>
        <taxon>Streptophyta</taxon>
        <taxon>Embryophyta</taxon>
        <taxon>Tracheophyta</taxon>
        <taxon>Spermatophyta</taxon>
        <taxon>Magnoliopsida</taxon>
        <taxon>eudicotyledons</taxon>
        <taxon>Gunneridae</taxon>
        <taxon>Pentapetalae</taxon>
        <taxon>asterids</taxon>
        <taxon>campanulids</taxon>
        <taxon>Asterales</taxon>
        <taxon>Asteraceae</taxon>
        <taxon>Asteroideae</taxon>
        <taxon>Anthemideae</taxon>
        <taxon>Anthemidinae</taxon>
        <taxon>Tanacetum</taxon>
    </lineage>
</organism>
<dbReference type="AlphaFoldDB" id="A0A699K3M6"/>
<sequence>MNNSEEVHVKEVTKGNSEFRHSHNHKGGSILEVLDDMVRVGQSMGYDMDGCINDIEHIIGNQEDDAEYISSLISRWDGESIVMGDFNDVRSIEERLGSVFNHSSAHDFNHFIKASGLVDVKLEGAAKSIKQNLTDIDKKLDRGNVSDELLLKRMDFTWQLLEFKQMEAKDWTDPEVVKDAFKDHFANHFNQPGQGRFKLNFLFPNRLSNNQVADLDRCISHDEIRGAVWNCGVNKSPGPDGLTFEFFRRHWSFIGPDFCSAIDCFFESGNFPMGNNASFIALIPKFTDAKFVTYFRPISLIGCVYKVVTKILANRLATVITDLVSDTQSAFVSNRQILDGPFILNELIAWCKRKKKQAMILKLILLRSTIRFDGIICWMFYMLLDLALIGVNGFVVRLALLWPRSSLMEIYPRNFLSSVA</sequence>
<dbReference type="GO" id="GO:0003964">
    <property type="term" value="F:RNA-directed DNA polymerase activity"/>
    <property type="evidence" value="ECO:0007669"/>
    <property type="project" value="UniProtKB-KW"/>
</dbReference>
<dbReference type="EMBL" id="BKCJ010476917">
    <property type="protein sequence ID" value="GFA72945.1"/>
    <property type="molecule type" value="Genomic_DNA"/>
</dbReference>
<comment type="caution">
    <text evidence="2">The sequence shown here is derived from an EMBL/GenBank/DDBJ whole genome shotgun (WGS) entry which is preliminary data.</text>
</comment>
<keyword evidence="1" id="KW-0472">Membrane</keyword>
<protein>
    <submittedName>
        <fullName evidence="2">RNA-directed DNA polymerase, eukaryota, reverse transcriptase zinc-binding domain protein</fullName>
    </submittedName>
</protein>
<keyword evidence="2" id="KW-0808">Transferase</keyword>
<dbReference type="InterPro" id="IPR036691">
    <property type="entry name" value="Endo/exonu/phosph_ase_sf"/>
</dbReference>
<evidence type="ECO:0000256" key="1">
    <source>
        <dbReference type="SAM" id="Phobius"/>
    </source>
</evidence>
<dbReference type="PANTHER" id="PTHR46890:SF50">
    <property type="entry name" value="RNA-DIRECTED DNA POLYMERASE, EUKARYOTA, REVERSE TRANSCRIPTASE ZINC-BINDING DOMAIN PROTEIN-RELATED"/>
    <property type="match status" value="1"/>
</dbReference>
<accession>A0A699K3M6</accession>
<proteinExistence type="predicted"/>
<keyword evidence="1" id="KW-0812">Transmembrane</keyword>